<proteinExistence type="predicted"/>
<sequence length="59" mass="7302">MKDENLSFLYEEIERLRESMHETAKRNGLFHEETVRISQILDYLIVQYQRRIYHIPFDS</sequence>
<dbReference type="Proteomes" id="UP001156102">
    <property type="component" value="Unassembled WGS sequence"/>
</dbReference>
<dbReference type="InterPro" id="IPR037208">
    <property type="entry name" value="Spo0E-like_sf"/>
</dbReference>
<keyword evidence="2" id="KW-1185">Reference proteome</keyword>
<dbReference type="AlphaFoldDB" id="A0AA42BRX0"/>
<dbReference type="Gene3D" id="4.10.280.10">
    <property type="entry name" value="Helix-loop-helix DNA-binding domain"/>
    <property type="match status" value="1"/>
</dbReference>
<dbReference type="RefSeq" id="WP_254760704.1">
    <property type="nucleotide sequence ID" value="NZ_JANCLT010000014.1"/>
</dbReference>
<dbReference type="Pfam" id="PF09388">
    <property type="entry name" value="SpoOE-like"/>
    <property type="match status" value="1"/>
</dbReference>
<dbReference type="GO" id="GO:0043937">
    <property type="term" value="P:regulation of sporulation"/>
    <property type="evidence" value="ECO:0007669"/>
    <property type="project" value="InterPro"/>
</dbReference>
<accession>A0AA42BRX0</accession>
<reference evidence="1" key="1">
    <citation type="submission" date="2022-07" db="EMBL/GenBank/DDBJ databases">
        <authorList>
            <person name="Li W.-J."/>
            <person name="Deng Q.-Q."/>
        </authorList>
    </citation>
    <scope>NUCLEOTIDE SEQUENCE</scope>
    <source>
        <strain evidence="1">SYSU M60031</strain>
    </source>
</reference>
<evidence type="ECO:0000313" key="1">
    <source>
        <dbReference type="EMBL" id="MCP8970781.1"/>
    </source>
</evidence>
<dbReference type="SUPFAM" id="SSF140500">
    <property type="entry name" value="BAS1536-like"/>
    <property type="match status" value="1"/>
</dbReference>
<name>A0AA42BRX0_9BACI</name>
<evidence type="ECO:0000313" key="2">
    <source>
        <dbReference type="Proteomes" id="UP001156102"/>
    </source>
</evidence>
<dbReference type="InterPro" id="IPR036638">
    <property type="entry name" value="HLH_DNA-bd_sf"/>
</dbReference>
<dbReference type="InterPro" id="IPR018540">
    <property type="entry name" value="Spo0E-like"/>
</dbReference>
<gene>
    <name evidence="1" type="ORF">NK662_19880</name>
</gene>
<protein>
    <submittedName>
        <fullName evidence="1">Aspartyl-phosphate phosphatase Spo0E family protein</fullName>
    </submittedName>
</protein>
<organism evidence="1 2">
    <name type="scientific">Ectobacillus ponti</name>
    <dbReference type="NCBI Taxonomy" id="2961894"/>
    <lineage>
        <taxon>Bacteria</taxon>
        <taxon>Bacillati</taxon>
        <taxon>Bacillota</taxon>
        <taxon>Bacilli</taxon>
        <taxon>Bacillales</taxon>
        <taxon>Bacillaceae</taxon>
        <taxon>Ectobacillus</taxon>
    </lineage>
</organism>
<dbReference type="GO" id="GO:0046983">
    <property type="term" value="F:protein dimerization activity"/>
    <property type="evidence" value="ECO:0007669"/>
    <property type="project" value="InterPro"/>
</dbReference>
<dbReference type="EMBL" id="JANCLT010000014">
    <property type="protein sequence ID" value="MCP8970781.1"/>
    <property type="molecule type" value="Genomic_DNA"/>
</dbReference>
<comment type="caution">
    <text evidence="1">The sequence shown here is derived from an EMBL/GenBank/DDBJ whole genome shotgun (WGS) entry which is preliminary data.</text>
</comment>